<evidence type="ECO:0000256" key="1">
    <source>
        <dbReference type="ARBA" id="ARBA00022527"/>
    </source>
</evidence>
<dbReference type="PANTHER" id="PTHR31756">
    <property type="entry name" value="PYRUVATE, PHOSPHATE DIKINASE REGULATORY PROTEIN 1, CHLOROPLASTIC"/>
    <property type="match status" value="1"/>
</dbReference>
<accession>A0ABZ0ULW8</accession>
<keyword evidence="1" id="KW-0723">Serine/threonine-protein kinase</keyword>
<keyword evidence="5" id="KW-0670">Pyruvate</keyword>
<keyword evidence="6" id="KW-1185">Reference proteome</keyword>
<keyword evidence="3" id="KW-0547">Nucleotide-binding</keyword>
<dbReference type="PANTHER" id="PTHR31756:SF3">
    <property type="entry name" value="PYRUVATE, PHOSPHATE DIKINASE REGULATORY PROTEIN 1, CHLOROPLASTIC"/>
    <property type="match status" value="1"/>
</dbReference>
<evidence type="ECO:0000313" key="6">
    <source>
        <dbReference type="Proteomes" id="UP001327219"/>
    </source>
</evidence>
<evidence type="ECO:0000256" key="4">
    <source>
        <dbReference type="ARBA" id="ARBA00022777"/>
    </source>
</evidence>
<evidence type="ECO:0000256" key="3">
    <source>
        <dbReference type="ARBA" id="ARBA00022741"/>
    </source>
</evidence>
<keyword evidence="4" id="KW-0418">Kinase</keyword>
<gene>
    <name evidence="5" type="ORF">Bandiella_00151</name>
</gene>
<dbReference type="EMBL" id="CP110820">
    <property type="protein sequence ID" value="WPX96048.1"/>
    <property type="molecule type" value="Genomic_DNA"/>
</dbReference>
<dbReference type="Pfam" id="PF03618">
    <property type="entry name" value="Kinase-PPPase"/>
    <property type="match status" value="1"/>
</dbReference>
<name>A0ABZ0ULW8_9RICK</name>
<dbReference type="Proteomes" id="UP001327219">
    <property type="component" value="Chromosome"/>
</dbReference>
<keyword evidence="2" id="KW-0808">Transferase</keyword>
<evidence type="ECO:0000313" key="5">
    <source>
        <dbReference type="EMBL" id="WPX96048.1"/>
    </source>
</evidence>
<proteinExistence type="predicted"/>
<reference evidence="5 6" key="1">
    <citation type="submission" date="2022-11" db="EMBL/GenBank/DDBJ databases">
        <title>Host association and intracellularity evolved multiple times independently in the Rickettsiales.</title>
        <authorList>
            <person name="Castelli M."/>
            <person name="Nardi T."/>
            <person name="Gammuto L."/>
            <person name="Bellinzona G."/>
            <person name="Sabaneyeva E."/>
            <person name="Potekhin A."/>
            <person name="Serra V."/>
            <person name="Petroni G."/>
            <person name="Sassera D."/>
        </authorList>
    </citation>
    <scope>NUCLEOTIDE SEQUENCE [LARGE SCALE GENOMIC DNA]</scope>
    <source>
        <strain evidence="5 6">NDG2</strain>
    </source>
</reference>
<evidence type="ECO:0000256" key="2">
    <source>
        <dbReference type="ARBA" id="ARBA00022679"/>
    </source>
</evidence>
<dbReference type="NCBIfam" id="NF003742">
    <property type="entry name" value="PRK05339.1"/>
    <property type="match status" value="1"/>
</dbReference>
<sequence>MVSDSSGETVIAVSKAATSQFENIEIKEYMWPLVRVKSQINQLIESIKKKPGLVIYTIINKDLRDYLKARCQETNTKCISPIGNIISEISSYCGIAASKKNPEKEIFDDESYFKKIEAINFTVNHDDGQLSQNFNEADILIMGVSRTSKSPTSLYLAQRGYKVANWPVINGIDYNLSQINNPLVVGLTISVDRLIQIRQFRLISKDIKHCNNEYTDALVAKEELKYANKIFRHHNIPVIDVTSKAIEEISAEIINLYFTKKGEHLVRIS</sequence>
<protein>
    <submittedName>
        <fullName evidence="5">Pyruvate, phosphate dikinase regulatory protein</fullName>
    </submittedName>
</protein>
<dbReference type="InterPro" id="IPR005177">
    <property type="entry name" value="Kinase-pyrophosphorylase"/>
</dbReference>
<organism evidence="5 6">
    <name type="scientific">Candidatus Bandiella euplotis</name>
    <dbReference type="NCBI Taxonomy" id="1664265"/>
    <lineage>
        <taxon>Bacteria</taxon>
        <taxon>Pseudomonadati</taxon>
        <taxon>Pseudomonadota</taxon>
        <taxon>Alphaproteobacteria</taxon>
        <taxon>Rickettsiales</taxon>
        <taxon>Candidatus Midichloriaceae</taxon>
        <taxon>Candidatus Bandiella</taxon>
    </lineage>
</organism>